<dbReference type="AlphaFoldDB" id="A0A6P1YN67"/>
<evidence type="ECO:0000256" key="1">
    <source>
        <dbReference type="SAM" id="Phobius"/>
    </source>
</evidence>
<name>A0A6P1YN67_9HYPH</name>
<keyword evidence="1" id="KW-0812">Transmembrane</keyword>
<gene>
    <name evidence="2" type="ORF">G3A50_14420</name>
</gene>
<dbReference type="EMBL" id="CP048630">
    <property type="protein sequence ID" value="QIB34769.1"/>
    <property type="molecule type" value="Genomic_DNA"/>
</dbReference>
<organism evidence="2 3">
    <name type="scientific">Ancylobacter pratisalsi</name>
    <dbReference type="NCBI Taxonomy" id="1745854"/>
    <lineage>
        <taxon>Bacteria</taxon>
        <taxon>Pseudomonadati</taxon>
        <taxon>Pseudomonadota</taxon>
        <taxon>Alphaproteobacteria</taxon>
        <taxon>Hyphomicrobiales</taxon>
        <taxon>Xanthobacteraceae</taxon>
        <taxon>Ancylobacter</taxon>
    </lineage>
</organism>
<evidence type="ECO:0000313" key="2">
    <source>
        <dbReference type="EMBL" id="QIB34769.1"/>
    </source>
</evidence>
<feature type="transmembrane region" description="Helical" evidence="1">
    <location>
        <begin position="26"/>
        <end position="46"/>
    </location>
</feature>
<evidence type="ECO:0000313" key="3">
    <source>
        <dbReference type="Proteomes" id="UP000464751"/>
    </source>
</evidence>
<reference evidence="2 3" key="1">
    <citation type="submission" date="2020-02" db="EMBL/GenBank/DDBJ databases">
        <authorList>
            <person name="Li G."/>
        </authorList>
    </citation>
    <scope>NUCLEOTIDE SEQUENCE [LARGE SCALE GENOMIC DNA]</scope>
    <source>
        <strain evidence="2 3">DSM 102029</strain>
    </source>
</reference>
<keyword evidence="1" id="KW-0472">Membrane</keyword>
<accession>A0A6P1YN67</accession>
<keyword evidence="1" id="KW-1133">Transmembrane helix</keyword>
<dbReference type="RefSeq" id="WP_163075914.1">
    <property type="nucleotide sequence ID" value="NZ_CP048630.1"/>
</dbReference>
<proteinExistence type="predicted"/>
<sequence>MTIQVLITCFLITVVASTGQHGPWGLVGGIAAALAMFSVFAMGLGLE</sequence>
<dbReference type="KEGG" id="apra:G3A50_14420"/>
<protein>
    <submittedName>
        <fullName evidence="2">Uncharacterized protein</fullName>
    </submittedName>
</protein>
<keyword evidence="3" id="KW-1185">Reference proteome</keyword>
<dbReference type="Proteomes" id="UP000464751">
    <property type="component" value="Chromosome"/>
</dbReference>